<evidence type="ECO:0000256" key="1">
    <source>
        <dbReference type="ARBA" id="ARBA00010699"/>
    </source>
</evidence>
<feature type="binding site" evidence="5">
    <location>
        <begin position="109"/>
        <end position="112"/>
    </location>
    <ligand>
        <name>(6S)-5,6,7,8-tetrahydrofolate</name>
        <dbReference type="ChEBI" id="CHEBI:57453"/>
    </ligand>
</feature>
<name>A0AA86T1S6_9BACT</name>
<dbReference type="EC" id="2.1.2.9" evidence="2 5"/>
<comment type="catalytic activity">
    <reaction evidence="5">
        <text>L-methionyl-tRNA(fMet) + (6R)-10-formyltetrahydrofolate = N-formyl-L-methionyl-tRNA(fMet) + (6S)-5,6,7,8-tetrahydrofolate + H(+)</text>
        <dbReference type="Rhea" id="RHEA:24380"/>
        <dbReference type="Rhea" id="RHEA-COMP:9952"/>
        <dbReference type="Rhea" id="RHEA-COMP:9953"/>
        <dbReference type="ChEBI" id="CHEBI:15378"/>
        <dbReference type="ChEBI" id="CHEBI:57453"/>
        <dbReference type="ChEBI" id="CHEBI:78530"/>
        <dbReference type="ChEBI" id="CHEBI:78844"/>
        <dbReference type="ChEBI" id="CHEBI:195366"/>
        <dbReference type="EC" id="2.1.2.9"/>
    </reaction>
</comment>
<dbReference type="Proteomes" id="UP001179121">
    <property type="component" value="Chromosome"/>
</dbReference>
<feature type="domain" description="Formyl transferase N-terminal" evidence="6">
    <location>
        <begin position="1"/>
        <end position="179"/>
    </location>
</feature>
<keyword evidence="3 5" id="KW-0808">Transferase</keyword>
<dbReference type="Pfam" id="PF02911">
    <property type="entry name" value="Formyl_trans_C"/>
    <property type="match status" value="1"/>
</dbReference>
<dbReference type="CDD" id="cd08704">
    <property type="entry name" value="Met_tRNA_FMT_C"/>
    <property type="match status" value="1"/>
</dbReference>
<evidence type="ECO:0000256" key="3">
    <source>
        <dbReference type="ARBA" id="ARBA00022679"/>
    </source>
</evidence>
<dbReference type="InterPro" id="IPR041711">
    <property type="entry name" value="Met-tRNA-FMT_N"/>
</dbReference>
<protein>
    <recommendedName>
        <fullName evidence="2 5">Methionyl-tRNA formyltransferase</fullName>
        <ecNumber evidence="2 5">2.1.2.9</ecNumber>
    </recommendedName>
</protein>
<keyword evidence="9" id="KW-1185">Reference proteome</keyword>
<gene>
    <name evidence="5" type="primary">fmt</name>
    <name evidence="8" type="ORF">DNFV4_00611</name>
</gene>
<evidence type="ECO:0000259" key="6">
    <source>
        <dbReference type="Pfam" id="PF00551"/>
    </source>
</evidence>
<reference evidence="8" key="1">
    <citation type="submission" date="2022-10" db="EMBL/GenBank/DDBJ databases">
        <authorList>
            <person name="Koch H."/>
        </authorList>
    </citation>
    <scope>NUCLEOTIDE SEQUENCE</scope>
    <source>
        <strain evidence="8">DNF</strain>
    </source>
</reference>
<feature type="domain" description="Formyl transferase C-terminal" evidence="7">
    <location>
        <begin position="204"/>
        <end position="305"/>
    </location>
</feature>
<dbReference type="PROSITE" id="PS00373">
    <property type="entry name" value="GART"/>
    <property type="match status" value="1"/>
</dbReference>
<dbReference type="PANTHER" id="PTHR11138">
    <property type="entry name" value="METHIONYL-TRNA FORMYLTRANSFERASE"/>
    <property type="match status" value="1"/>
</dbReference>
<proteinExistence type="inferred from homology"/>
<dbReference type="GO" id="GO:0005829">
    <property type="term" value="C:cytosol"/>
    <property type="evidence" value="ECO:0007669"/>
    <property type="project" value="TreeGrafter"/>
</dbReference>
<dbReference type="CDD" id="cd08646">
    <property type="entry name" value="FMT_core_Met-tRNA-FMT_N"/>
    <property type="match status" value="1"/>
</dbReference>
<evidence type="ECO:0000313" key="8">
    <source>
        <dbReference type="EMBL" id="CAI4030185.1"/>
    </source>
</evidence>
<dbReference type="RefSeq" id="WP_289267184.1">
    <property type="nucleotide sequence ID" value="NZ_OX365700.1"/>
</dbReference>
<comment type="similarity">
    <text evidence="1 5">Belongs to the Fmt family.</text>
</comment>
<evidence type="ECO:0000256" key="5">
    <source>
        <dbReference type="HAMAP-Rule" id="MF_00182"/>
    </source>
</evidence>
<dbReference type="AlphaFoldDB" id="A0AA86T1S6"/>
<dbReference type="InterPro" id="IPR005793">
    <property type="entry name" value="Formyl_trans_C"/>
</dbReference>
<dbReference type="SUPFAM" id="SSF50486">
    <property type="entry name" value="FMT C-terminal domain-like"/>
    <property type="match status" value="1"/>
</dbReference>
<organism evidence="8 9">
    <name type="scientific">Nitrospira tepida</name>
    <dbReference type="NCBI Taxonomy" id="2973512"/>
    <lineage>
        <taxon>Bacteria</taxon>
        <taxon>Pseudomonadati</taxon>
        <taxon>Nitrospirota</taxon>
        <taxon>Nitrospiria</taxon>
        <taxon>Nitrospirales</taxon>
        <taxon>Nitrospiraceae</taxon>
        <taxon>Nitrospira</taxon>
    </lineage>
</organism>
<evidence type="ECO:0000256" key="2">
    <source>
        <dbReference type="ARBA" id="ARBA00012261"/>
    </source>
</evidence>
<dbReference type="Gene3D" id="3.40.50.12230">
    <property type="match status" value="1"/>
</dbReference>
<evidence type="ECO:0000313" key="9">
    <source>
        <dbReference type="Proteomes" id="UP001179121"/>
    </source>
</evidence>
<dbReference type="NCBIfam" id="TIGR00460">
    <property type="entry name" value="fmt"/>
    <property type="match status" value="1"/>
</dbReference>
<dbReference type="InterPro" id="IPR001555">
    <property type="entry name" value="GART_AS"/>
</dbReference>
<dbReference type="InterPro" id="IPR036477">
    <property type="entry name" value="Formyl_transf_N_sf"/>
</dbReference>
<dbReference type="EMBL" id="OX365700">
    <property type="protein sequence ID" value="CAI4030185.1"/>
    <property type="molecule type" value="Genomic_DNA"/>
</dbReference>
<dbReference type="InterPro" id="IPR044135">
    <property type="entry name" value="Met-tRNA-FMT_C"/>
</dbReference>
<dbReference type="InterPro" id="IPR011034">
    <property type="entry name" value="Formyl_transferase-like_C_sf"/>
</dbReference>
<keyword evidence="4 5" id="KW-0648">Protein biosynthesis</keyword>
<evidence type="ECO:0000259" key="7">
    <source>
        <dbReference type="Pfam" id="PF02911"/>
    </source>
</evidence>
<comment type="function">
    <text evidence="5">Attaches a formyl group to the free amino group of methionyl-tRNA(fMet). The formyl group appears to play a dual role in the initiator identity of N-formylmethionyl-tRNA by promoting its recognition by IF2 and preventing the misappropriation of this tRNA by the elongation apparatus.</text>
</comment>
<dbReference type="Pfam" id="PF00551">
    <property type="entry name" value="Formyl_trans_N"/>
    <property type="match status" value="1"/>
</dbReference>
<dbReference type="InterPro" id="IPR002376">
    <property type="entry name" value="Formyl_transf_N"/>
</dbReference>
<sequence length="320" mass="33896">MRIVFMGTPEFAVPSLEALLRSEDQVVGVVTQPDRPKGRGQELAAPPVKQLAERSGVPVLQPTKMKDPAFLSALQAWQPDVIAVAAFGRILPPAILSLPPKGCINVHGSLLPKYRGAAPIQWAIINGERETGITTMLMDEGMDTGAMLLQEAIPIEPDDTGGSLGAKLAQVGAKLLIETMRQLKAGQLRPIVQDHGQATLAPILKKEHGLIDWTLAAAALANRVRGLSPWPGAYTFARLNQQIERWNIWEAQASETAGSSGQPGTISKVEKDRLLVATGEGALAITALQPAGGRRMTVAQYLAGHAISPGLVLGPPPAEG</sequence>
<dbReference type="KEGG" id="nti:DNFV4_00611"/>
<dbReference type="SUPFAM" id="SSF53328">
    <property type="entry name" value="Formyltransferase"/>
    <property type="match status" value="1"/>
</dbReference>
<dbReference type="PANTHER" id="PTHR11138:SF5">
    <property type="entry name" value="METHIONYL-TRNA FORMYLTRANSFERASE, MITOCHONDRIAL"/>
    <property type="match status" value="1"/>
</dbReference>
<accession>A0AA86T1S6</accession>
<dbReference type="GO" id="GO:0004479">
    <property type="term" value="F:methionyl-tRNA formyltransferase activity"/>
    <property type="evidence" value="ECO:0007669"/>
    <property type="project" value="UniProtKB-UniRule"/>
</dbReference>
<dbReference type="HAMAP" id="MF_00182">
    <property type="entry name" value="Formyl_trans"/>
    <property type="match status" value="1"/>
</dbReference>
<dbReference type="InterPro" id="IPR005794">
    <property type="entry name" value="Fmt"/>
</dbReference>
<evidence type="ECO:0000256" key="4">
    <source>
        <dbReference type="ARBA" id="ARBA00022917"/>
    </source>
</evidence>
<dbReference type="FunFam" id="3.40.50.12230:FF:000001">
    <property type="entry name" value="Methionyl-tRNA formyltransferase"/>
    <property type="match status" value="1"/>
</dbReference>